<evidence type="ECO:0000256" key="7">
    <source>
        <dbReference type="ARBA" id="ARBA00022723"/>
    </source>
</evidence>
<dbReference type="InterPro" id="IPR049125">
    <property type="entry name" value="FAN1-like_WH"/>
</dbReference>
<dbReference type="Pfam" id="PF18081">
    <property type="entry name" value="FANC_SAP"/>
    <property type="match status" value="1"/>
</dbReference>
<evidence type="ECO:0000256" key="9">
    <source>
        <dbReference type="ARBA" id="ARBA00022842"/>
    </source>
</evidence>
<evidence type="ECO:0000256" key="10">
    <source>
        <dbReference type="ARBA" id="ARBA00023211"/>
    </source>
</evidence>
<dbReference type="InterPro" id="IPR011856">
    <property type="entry name" value="tRNA_endonuc-like_dom_sf"/>
</dbReference>
<dbReference type="EC" id="3.1.4.1" evidence="5"/>
<dbReference type="Pfam" id="PF08774">
    <property type="entry name" value="VRR_NUC"/>
    <property type="match status" value="1"/>
</dbReference>
<evidence type="ECO:0000256" key="3">
    <source>
        <dbReference type="ARBA" id="ARBA00001946"/>
    </source>
</evidence>
<evidence type="ECO:0000256" key="1">
    <source>
        <dbReference type="ARBA" id="ARBA00000983"/>
    </source>
</evidence>
<organism evidence="12 13">
    <name type="scientific">Pseudomonas indica</name>
    <dbReference type="NCBI Taxonomy" id="137658"/>
    <lineage>
        <taxon>Bacteria</taxon>
        <taxon>Pseudomonadati</taxon>
        <taxon>Pseudomonadota</taxon>
        <taxon>Gammaproteobacteria</taxon>
        <taxon>Pseudomonadales</taxon>
        <taxon>Pseudomonadaceae</taxon>
        <taxon>Pseudomonas</taxon>
    </lineage>
</organism>
<dbReference type="Pfam" id="PF21315">
    <property type="entry name" value="FAN1_HTH"/>
    <property type="match status" value="1"/>
</dbReference>
<dbReference type="STRING" id="137658.SAMN05216186_102485"/>
<comment type="catalytic activity">
    <reaction evidence="1">
        <text>Hydrolytically removes 5'-nucleotides successively from the 3'-hydroxy termini of 3'-hydroxy-terminated oligonucleotides.</text>
        <dbReference type="EC" id="3.1.4.1"/>
    </reaction>
</comment>
<dbReference type="AlphaFoldDB" id="A0A1G8W6R6"/>
<keyword evidence="6" id="KW-0540">Nuclease</keyword>
<dbReference type="Proteomes" id="UP000198706">
    <property type="component" value="Unassembled WGS sequence"/>
</dbReference>
<proteinExistence type="inferred from homology"/>
<protein>
    <recommendedName>
        <fullName evidence="5">phosphodiesterase I</fullName>
        <ecNumber evidence="5">3.1.4.1</ecNumber>
    </recommendedName>
</protein>
<dbReference type="EMBL" id="FNFD01000002">
    <property type="protein sequence ID" value="SDJ73982.1"/>
    <property type="molecule type" value="Genomic_DNA"/>
</dbReference>
<dbReference type="PANTHER" id="PTHR15749">
    <property type="entry name" value="FANCONI-ASSOCIATED NUCLEASE 1"/>
    <property type="match status" value="1"/>
</dbReference>
<dbReference type="Gene3D" id="3.40.1350.10">
    <property type="match status" value="1"/>
</dbReference>
<evidence type="ECO:0000313" key="12">
    <source>
        <dbReference type="EMBL" id="SDJ73982.1"/>
    </source>
</evidence>
<evidence type="ECO:0000313" key="13">
    <source>
        <dbReference type="Proteomes" id="UP000198706"/>
    </source>
</evidence>
<gene>
    <name evidence="12" type="ORF">SAMN05216186_102485</name>
</gene>
<dbReference type="GO" id="GO:0036297">
    <property type="term" value="P:interstrand cross-link repair"/>
    <property type="evidence" value="ECO:0007669"/>
    <property type="project" value="InterPro"/>
</dbReference>
<evidence type="ECO:0000256" key="8">
    <source>
        <dbReference type="ARBA" id="ARBA00022801"/>
    </source>
</evidence>
<sequence length="545" mass="62688">MLRTLDDPFYYLNNFQQVLLWIEARYDDLLNAEERLFISTFPTLPQAARALLVRMVMRKGTLFRAGKLVYPEIGPAPEAVQPLVDLGWVDASPPLDLPQLFALLTKPEIRAHFAVRPDLRKAEQLQALLSDHPHARAFEDWCPGSDDRVYALTIMDLCDRLRLMFFGNLHQDWSEFVLADLGIYLYEKIELDAGSRGFRERRDLEDCLHLHRCRERFERGEALAEVLADIPREACPNPWIEQRRAKLLFLIAQHCERLGEFDAALALYAECAYPGARGRRIRVLERSERFAEALALARQVEQAPESEAERQHLQRILPRLQRQLGLPKAPKATRPAVERLDLSLPRPEALSVEGAVLLHLHHSDGPVHYVENTLINALFGLLCWEAIFVALPGAFFHPFHIGPADLHAPDFRQRRAALFDACLAQLGSDAYKDTIRRHYRAKQGILSPFVHWGALDDALLELALHCLPATHLRHWFERILQDIKANRAGLPDLIQFWPAQRRYRMIEVKGPGDRLQDNQLRWLDFCARHDMPVAVCYVQWADAVN</sequence>
<dbReference type="GO" id="GO:0046872">
    <property type="term" value="F:metal ion binding"/>
    <property type="evidence" value="ECO:0007669"/>
    <property type="project" value="UniProtKB-KW"/>
</dbReference>
<dbReference type="InterPro" id="IPR033315">
    <property type="entry name" value="Fan1-like"/>
</dbReference>
<dbReference type="GO" id="GO:0003676">
    <property type="term" value="F:nucleic acid binding"/>
    <property type="evidence" value="ECO:0007669"/>
    <property type="project" value="InterPro"/>
</dbReference>
<dbReference type="FunFam" id="3.40.1350.10:FF:000024">
    <property type="entry name" value="Fanconi-associated nuclease"/>
    <property type="match status" value="1"/>
</dbReference>
<reference evidence="12 13" key="1">
    <citation type="submission" date="2016-10" db="EMBL/GenBank/DDBJ databases">
        <authorList>
            <person name="de Groot N.N."/>
        </authorList>
    </citation>
    <scope>NUCLEOTIDE SEQUENCE [LARGE SCALE GENOMIC DNA]</scope>
    <source>
        <strain evidence="12 13">JCM 21544</strain>
    </source>
</reference>
<dbReference type="GO" id="GO:0004528">
    <property type="term" value="F:phosphodiesterase I activity"/>
    <property type="evidence" value="ECO:0007669"/>
    <property type="project" value="UniProtKB-EC"/>
</dbReference>
<dbReference type="RefSeq" id="WP_084334530.1">
    <property type="nucleotide sequence ID" value="NZ_FNFD01000002.1"/>
</dbReference>
<comment type="cofactor">
    <cofactor evidence="2">
        <name>Mn(2+)</name>
        <dbReference type="ChEBI" id="CHEBI:29035"/>
    </cofactor>
</comment>
<keyword evidence="10" id="KW-0464">Manganese</keyword>
<dbReference type="PANTHER" id="PTHR15749:SF4">
    <property type="entry name" value="FANCONI-ASSOCIATED NUCLEASE 1"/>
    <property type="match status" value="1"/>
</dbReference>
<evidence type="ECO:0000259" key="11">
    <source>
        <dbReference type="SMART" id="SM00990"/>
    </source>
</evidence>
<keyword evidence="7" id="KW-0479">Metal-binding</keyword>
<name>A0A1G8W6R6_9PSED</name>
<keyword evidence="9" id="KW-0460">Magnesium</keyword>
<keyword evidence="8" id="KW-0378">Hydrolase</keyword>
<evidence type="ECO:0000256" key="4">
    <source>
        <dbReference type="ARBA" id="ARBA00005533"/>
    </source>
</evidence>
<comment type="similarity">
    <text evidence="4">Belongs to the FAN1 family.</text>
</comment>
<comment type="cofactor">
    <cofactor evidence="3">
        <name>Mg(2+)</name>
        <dbReference type="ChEBI" id="CHEBI:18420"/>
    </cofactor>
</comment>
<dbReference type="InterPro" id="IPR014883">
    <property type="entry name" value="VRR_NUC"/>
</dbReference>
<dbReference type="InterPro" id="IPR040603">
    <property type="entry name" value="FAN1_SAP_bact"/>
</dbReference>
<accession>A0A1G8W6R6</accession>
<evidence type="ECO:0000256" key="2">
    <source>
        <dbReference type="ARBA" id="ARBA00001936"/>
    </source>
</evidence>
<feature type="domain" description="VRR-NUC" evidence="11">
    <location>
        <begin position="426"/>
        <end position="540"/>
    </location>
</feature>
<dbReference type="SMART" id="SM00990">
    <property type="entry name" value="VRR_NUC"/>
    <property type="match status" value="1"/>
</dbReference>
<evidence type="ECO:0000256" key="5">
    <source>
        <dbReference type="ARBA" id="ARBA00012029"/>
    </source>
</evidence>
<keyword evidence="13" id="KW-1185">Reference proteome</keyword>
<evidence type="ECO:0000256" key="6">
    <source>
        <dbReference type="ARBA" id="ARBA00022722"/>
    </source>
</evidence>